<feature type="transmembrane region" description="Helical" evidence="8">
    <location>
        <begin position="228"/>
        <end position="246"/>
    </location>
</feature>
<dbReference type="Pfam" id="PF07690">
    <property type="entry name" value="MFS_1"/>
    <property type="match status" value="1"/>
</dbReference>
<accession>A0AB39VYB4</accession>
<dbReference type="InterPro" id="IPR020846">
    <property type="entry name" value="MFS_dom"/>
</dbReference>
<feature type="transmembrane region" description="Helical" evidence="8">
    <location>
        <begin position="197"/>
        <end position="216"/>
    </location>
</feature>
<organism evidence="10">
    <name type="scientific">Rouxiella sp. WC2420</name>
    <dbReference type="NCBI Taxonomy" id="3234145"/>
    <lineage>
        <taxon>Bacteria</taxon>
        <taxon>Pseudomonadati</taxon>
        <taxon>Pseudomonadota</taxon>
        <taxon>Gammaproteobacteria</taxon>
        <taxon>Enterobacterales</taxon>
        <taxon>Yersiniaceae</taxon>
        <taxon>Rouxiella</taxon>
    </lineage>
</organism>
<keyword evidence="2" id="KW-0813">Transport</keyword>
<evidence type="ECO:0000256" key="5">
    <source>
        <dbReference type="ARBA" id="ARBA00022989"/>
    </source>
</evidence>
<dbReference type="GO" id="GO:0005886">
    <property type="term" value="C:plasma membrane"/>
    <property type="evidence" value="ECO:0007669"/>
    <property type="project" value="UniProtKB-SubCell"/>
</dbReference>
<name>A0AB39VYB4_9GAMM</name>
<feature type="transmembrane region" description="Helical" evidence="8">
    <location>
        <begin position="328"/>
        <end position="355"/>
    </location>
</feature>
<feature type="domain" description="Major facilitator superfamily (MFS) profile" evidence="9">
    <location>
        <begin position="14"/>
        <end position="462"/>
    </location>
</feature>
<dbReference type="InterPro" id="IPR011701">
    <property type="entry name" value="MFS"/>
</dbReference>
<feature type="transmembrane region" description="Helical" evidence="8">
    <location>
        <begin position="267"/>
        <end position="288"/>
    </location>
</feature>
<evidence type="ECO:0000256" key="1">
    <source>
        <dbReference type="ARBA" id="ARBA00004651"/>
    </source>
</evidence>
<dbReference type="PROSITE" id="PS50850">
    <property type="entry name" value="MFS"/>
    <property type="match status" value="1"/>
</dbReference>
<evidence type="ECO:0000259" key="9">
    <source>
        <dbReference type="PROSITE" id="PS50850"/>
    </source>
</evidence>
<comment type="subcellular location">
    <subcellularLocation>
        <location evidence="1">Cell membrane</location>
        <topology evidence="1">Multi-pass membrane protein</topology>
    </subcellularLocation>
</comment>
<reference evidence="10" key="1">
    <citation type="submission" date="2024-07" db="EMBL/GenBank/DDBJ databases">
        <authorList>
            <person name="Biller S.J."/>
        </authorList>
    </citation>
    <scope>NUCLEOTIDE SEQUENCE</scope>
    <source>
        <strain evidence="10">WC2420</strain>
    </source>
</reference>
<feature type="transmembrane region" description="Helical" evidence="8">
    <location>
        <begin position="436"/>
        <end position="460"/>
    </location>
</feature>
<evidence type="ECO:0000313" key="10">
    <source>
        <dbReference type="EMBL" id="XDU74666.1"/>
    </source>
</evidence>
<gene>
    <name evidence="10" type="ORF">AB3G37_11545</name>
</gene>
<keyword evidence="3" id="KW-1003">Cell membrane</keyword>
<protein>
    <submittedName>
        <fullName evidence="10">MFS transporter</fullName>
    </submittedName>
</protein>
<evidence type="ECO:0000256" key="8">
    <source>
        <dbReference type="SAM" id="Phobius"/>
    </source>
</evidence>
<keyword evidence="6 8" id="KW-0472">Membrane</keyword>
<sequence>MPMKKLTLPSGSALPLLVAGAMFMENLDATVIVTALPKMAQAFGVHPIDLNIGVSAYILTLTVFIPASGWIANRFGTRTIFSSAIVLFTLASILCAMSVSLPSFTAARMLQGFAGALMVPVGRLVVLRNTAKADLIKAIATITWPALVAPILGPPLGGFITTYASWHWIFILNVPLGVIALLLSIKLIPNETGPKGVPFDILGFVLTGVACLGLMFGLDWFNKGGASLWQPTLCVIGSLLVGALAVTHSLKTPHPLLPMIAMKIKSYNVTVIGGSLFRIAIGALPFLLPLLFQLGYGMNAFDAGLLVLSVFAGNLAMKPFTSAILFRFPFRSILVVNGFLNALTIFACAFLTPAVPTPLTFILLFVSGMTRSMQFTAVNTLAFSQVPSPMMGGANTLFNTAQQLSSGLGIAIGALALRVAEHFAPLSSNGISLGSFRLAFIIVGCIAIFGMFDSMTLSITDGDEIRQKKKKAAANSVESAKPTEKTPQI</sequence>
<evidence type="ECO:0000256" key="4">
    <source>
        <dbReference type="ARBA" id="ARBA00022692"/>
    </source>
</evidence>
<evidence type="ECO:0000256" key="2">
    <source>
        <dbReference type="ARBA" id="ARBA00022448"/>
    </source>
</evidence>
<keyword evidence="5 8" id="KW-1133">Transmembrane helix</keyword>
<feature type="transmembrane region" description="Helical" evidence="8">
    <location>
        <begin position="51"/>
        <end position="72"/>
    </location>
</feature>
<feature type="transmembrane region" description="Helical" evidence="8">
    <location>
        <begin position="79"/>
        <end position="100"/>
    </location>
</feature>
<evidence type="ECO:0000256" key="3">
    <source>
        <dbReference type="ARBA" id="ARBA00022475"/>
    </source>
</evidence>
<dbReference type="EMBL" id="CP165628">
    <property type="protein sequence ID" value="XDU74666.1"/>
    <property type="molecule type" value="Genomic_DNA"/>
</dbReference>
<dbReference type="Gene3D" id="1.20.1250.20">
    <property type="entry name" value="MFS general substrate transporter like domains"/>
    <property type="match status" value="1"/>
</dbReference>
<feature type="transmembrane region" description="Helical" evidence="8">
    <location>
        <begin position="166"/>
        <end position="185"/>
    </location>
</feature>
<dbReference type="GO" id="GO:0022857">
    <property type="term" value="F:transmembrane transporter activity"/>
    <property type="evidence" value="ECO:0007669"/>
    <property type="project" value="InterPro"/>
</dbReference>
<feature type="transmembrane region" description="Helical" evidence="8">
    <location>
        <begin position="106"/>
        <end position="126"/>
    </location>
</feature>
<proteinExistence type="predicted"/>
<dbReference type="InterPro" id="IPR036259">
    <property type="entry name" value="MFS_trans_sf"/>
</dbReference>
<evidence type="ECO:0000256" key="7">
    <source>
        <dbReference type="SAM" id="MobiDB-lite"/>
    </source>
</evidence>
<evidence type="ECO:0000256" key="6">
    <source>
        <dbReference type="ARBA" id="ARBA00023136"/>
    </source>
</evidence>
<keyword evidence="4 8" id="KW-0812">Transmembrane</keyword>
<dbReference type="PANTHER" id="PTHR42718">
    <property type="entry name" value="MAJOR FACILITATOR SUPERFAMILY MULTIDRUG TRANSPORTER MFSC"/>
    <property type="match status" value="1"/>
</dbReference>
<dbReference type="PANTHER" id="PTHR42718:SF46">
    <property type="entry name" value="BLR6921 PROTEIN"/>
    <property type="match status" value="1"/>
</dbReference>
<dbReference type="RefSeq" id="WP_369790781.1">
    <property type="nucleotide sequence ID" value="NZ_CP165628.1"/>
</dbReference>
<dbReference type="SUPFAM" id="SSF103473">
    <property type="entry name" value="MFS general substrate transporter"/>
    <property type="match status" value="1"/>
</dbReference>
<dbReference type="AlphaFoldDB" id="A0AB39VYB4"/>
<dbReference type="Gene3D" id="1.20.1720.10">
    <property type="entry name" value="Multidrug resistance protein D"/>
    <property type="match status" value="1"/>
</dbReference>
<feature type="transmembrane region" description="Helical" evidence="8">
    <location>
        <begin position="138"/>
        <end position="160"/>
    </location>
</feature>
<feature type="region of interest" description="Disordered" evidence="7">
    <location>
        <begin position="470"/>
        <end position="489"/>
    </location>
</feature>
<feature type="transmembrane region" description="Helical" evidence="8">
    <location>
        <begin position="294"/>
        <end position="316"/>
    </location>
</feature>